<protein>
    <submittedName>
        <fullName evidence="3">Aldehyde reductase</fullName>
    </submittedName>
</protein>
<dbReference type="Proteomes" id="UP001430679">
    <property type="component" value="Unassembled WGS sequence"/>
</dbReference>
<dbReference type="InterPro" id="IPR050425">
    <property type="entry name" value="NAD(P)_dehydrat-like"/>
</dbReference>
<evidence type="ECO:0000259" key="2">
    <source>
        <dbReference type="Pfam" id="PF01073"/>
    </source>
</evidence>
<comment type="caution">
    <text evidence="3">The sequence shown here is derived from an EMBL/GenBank/DDBJ whole genome shotgun (WGS) entry which is preliminary data.</text>
</comment>
<reference evidence="3" key="1">
    <citation type="submission" date="2021-11" db="EMBL/GenBank/DDBJ databases">
        <title>Description of novel Flavobacterium species.</title>
        <authorList>
            <person name="Saticioglu I.B."/>
            <person name="Ay H."/>
            <person name="Altun S."/>
            <person name="Duman M."/>
        </authorList>
    </citation>
    <scope>NUCLEOTIDE SEQUENCE</scope>
    <source>
        <strain evidence="3">F-30</strain>
    </source>
</reference>
<keyword evidence="1" id="KW-0560">Oxidoreductase</keyword>
<dbReference type="Gene3D" id="3.40.50.720">
    <property type="entry name" value="NAD(P)-binding Rossmann-like Domain"/>
    <property type="match status" value="1"/>
</dbReference>
<dbReference type="SUPFAM" id="SSF51735">
    <property type="entry name" value="NAD(P)-binding Rossmann-fold domains"/>
    <property type="match status" value="1"/>
</dbReference>
<dbReference type="CDD" id="cd05227">
    <property type="entry name" value="AR_SDR_e"/>
    <property type="match status" value="1"/>
</dbReference>
<evidence type="ECO:0000313" key="3">
    <source>
        <dbReference type="EMBL" id="MCC9064639.1"/>
    </source>
</evidence>
<feature type="domain" description="3-beta hydroxysteroid dehydrogenase/isomerase" evidence="2">
    <location>
        <begin position="9"/>
        <end position="242"/>
    </location>
</feature>
<organism evidence="3 4">
    <name type="scientific">Flavobacterium piscisymbiosum</name>
    <dbReference type="NCBI Taxonomy" id="2893753"/>
    <lineage>
        <taxon>Bacteria</taxon>
        <taxon>Pseudomonadati</taxon>
        <taxon>Bacteroidota</taxon>
        <taxon>Flavobacteriia</taxon>
        <taxon>Flavobacteriales</taxon>
        <taxon>Flavobacteriaceae</taxon>
        <taxon>Flavobacterium</taxon>
    </lineage>
</organism>
<accession>A0ABS8MGM3</accession>
<dbReference type="Pfam" id="PF01073">
    <property type="entry name" value="3Beta_HSD"/>
    <property type="match status" value="1"/>
</dbReference>
<sequence>MIHTHQKVLVTGGTGFVAIHSILQLLNRGYQVRTTIRSIKSKDKIFETLKNGGITDFSKLDFIEADLTSDKNWLEAMIDCQYVLHIASPIFLRLPKNEDEMIRPAVDGTLRVLKAAREAGVKRVLMTSNFGAVGYSHKDKNTIITEESWTNPNEKGLSTYNKSKVLAEQAAWDFMKTESGKLELTVINPMGIFGPSLSADLSSGFEMLKKLLDGSMKAVPDIRLGIVDVRDVAELHILAMENPDASGQRFLALAGGTMSLLEIVKLLKQKMPYVVEKASTKSLPTFIIRLSALFNDQAKAILPLVGIYREASNEKARTVLGWKPRNNEEAIMATVISLIKWKSLKI</sequence>
<keyword evidence="4" id="KW-1185">Reference proteome</keyword>
<dbReference type="InterPro" id="IPR036291">
    <property type="entry name" value="NAD(P)-bd_dom_sf"/>
</dbReference>
<name>A0ABS8MGM3_9FLAO</name>
<dbReference type="RefSeq" id="WP_230037748.1">
    <property type="nucleotide sequence ID" value="NZ_JAJJMM010000001.1"/>
</dbReference>
<evidence type="ECO:0000313" key="4">
    <source>
        <dbReference type="Proteomes" id="UP001430679"/>
    </source>
</evidence>
<gene>
    <name evidence="3" type="ORF">LNP81_16660</name>
</gene>
<proteinExistence type="predicted"/>
<dbReference type="PANTHER" id="PTHR10366">
    <property type="entry name" value="NAD DEPENDENT EPIMERASE/DEHYDRATASE"/>
    <property type="match status" value="1"/>
</dbReference>
<dbReference type="InterPro" id="IPR002225">
    <property type="entry name" value="3Beta_OHSteriod_DH/Estase"/>
</dbReference>
<evidence type="ECO:0000256" key="1">
    <source>
        <dbReference type="ARBA" id="ARBA00023002"/>
    </source>
</evidence>
<dbReference type="PANTHER" id="PTHR10366:SF564">
    <property type="entry name" value="STEROL-4-ALPHA-CARBOXYLATE 3-DEHYDROGENASE, DECARBOXYLATING"/>
    <property type="match status" value="1"/>
</dbReference>
<dbReference type="EMBL" id="JAJJMM010000001">
    <property type="protein sequence ID" value="MCC9064639.1"/>
    <property type="molecule type" value="Genomic_DNA"/>
</dbReference>